<dbReference type="PANTHER" id="PTHR38780:SF1">
    <property type="entry name" value="PROTEIN TUSC"/>
    <property type="match status" value="1"/>
</dbReference>
<dbReference type="EMBL" id="JAJNAG010000016">
    <property type="protein sequence ID" value="MCD1126156.1"/>
    <property type="molecule type" value="Genomic_DNA"/>
</dbReference>
<sequence>MKKIAFIFTHVPHGASGGREGLDAVLATSALTEEIGLFFLSDGVFQLLSGQQPDQILMRNYIATFGVLALYDIEQCFICTDSMLERGINPDVALVIDAIRLNQQQMYERLSGYDVVLTF</sequence>
<evidence type="ECO:0000256" key="1">
    <source>
        <dbReference type="ARBA" id="ARBA00005996"/>
    </source>
</evidence>
<dbReference type="Pfam" id="PF02635">
    <property type="entry name" value="DsrE"/>
    <property type="match status" value="1"/>
</dbReference>
<accession>A0A9X1SKN6</accession>
<dbReference type="NCBIfam" id="TIGR03010">
    <property type="entry name" value="sulf_tusC_dsrF"/>
    <property type="match status" value="1"/>
</dbReference>
<dbReference type="EC" id="2.8.1.-" evidence="2"/>
<proteinExistence type="inferred from homology"/>
<reference evidence="2" key="1">
    <citation type="submission" date="2021-11" db="EMBL/GenBank/DDBJ databases">
        <title>Jinshanibacter sp. isolated from one year old Eriocheir sinensis.</title>
        <authorList>
            <person name="Li J.-Y."/>
            <person name="He W."/>
            <person name="Gao T.-H."/>
        </authorList>
    </citation>
    <scope>NUCLEOTIDE SEQUENCE</scope>
    <source>
        <strain evidence="2">LJY008</strain>
    </source>
</reference>
<dbReference type="InterPro" id="IPR017462">
    <property type="entry name" value="Sulphur_relay_TusC/DsrF"/>
</dbReference>
<comment type="caution">
    <text evidence="2">The sequence shown here is derived from an EMBL/GenBank/DDBJ whole genome shotgun (WGS) entry which is preliminary data.</text>
</comment>
<dbReference type="InterPro" id="IPR027396">
    <property type="entry name" value="DsrEFH-like"/>
</dbReference>
<dbReference type="NCBIfam" id="NF001238">
    <property type="entry name" value="PRK00211.1"/>
    <property type="match status" value="1"/>
</dbReference>
<name>A0A9X1SKN6_9GAMM</name>
<dbReference type="InterPro" id="IPR003787">
    <property type="entry name" value="Sulphur_relay_DsrE/F-like"/>
</dbReference>
<keyword evidence="2" id="KW-0808">Transferase</keyword>
<dbReference type="PANTHER" id="PTHR38780">
    <property type="entry name" value="PROTEIN TUSC"/>
    <property type="match status" value="1"/>
</dbReference>
<protein>
    <submittedName>
        <fullName evidence="2">Sulfurtransferase complex subunit TusC</fullName>
        <ecNumber evidence="2">2.8.1.-</ecNumber>
    </submittedName>
</protein>
<organism evidence="2 3">
    <name type="scientific">Limnobaculum eriocheiris</name>
    <dbReference type="NCBI Taxonomy" id="2897391"/>
    <lineage>
        <taxon>Bacteria</taxon>
        <taxon>Pseudomonadati</taxon>
        <taxon>Pseudomonadota</taxon>
        <taxon>Gammaproteobacteria</taxon>
        <taxon>Enterobacterales</taxon>
        <taxon>Budviciaceae</taxon>
        <taxon>Limnobaculum</taxon>
    </lineage>
</organism>
<dbReference type="SUPFAM" id="SSF75169">
    <property type="entry name" value="DsrEFH-like"/>
    <property type="match status" value="1"/>
</dbReference>
<dbReference type="GO" id="GO:0016740">
    <property type="term" value="F:transferase activity"/>
    <property type="evidence" value="ECO:0007669"/>
    <property type="project" value="UniProtKB-KW"/>
</dbReference>
<gene>
    <name evidence="2" type="primary">tusC</name>
    <name evidence="2" type="ORF">LPW36_09100</name>
</gene>
<dbReference type="AlphaFoldDB" id="A0A9X1SKN6"/>
<evidence type="ECO:0000313" key="2">
    <source>
        <dbReference type="EMBL" id="MCD1126156.1"/>
    </source>
</evidence>
<keyword evidence="3" id="KW-1185">Reference proteome</keyword>
<dbReference type="Proteomes" id="UP001139171">
    <property type="component" value="Unassembled WGS sequence"/>
</dbReference>
<dbReference type="Gene3D" id="3.40.1260.10">
    <property type="entry name" value="DsrEFH-like"/>
    <property type="match status" value="1"/>
</dbReference>
<evidence type="ECO:0000313" key="3">
    <source>
        <dbReference type="Proteomes" id="UP001139171"/>
    </source>
</evidence>
<comment type="similarity">
    <text evidence="1">Belongs to the DsrF/TusC family.</text>
</comment>
<dbReference type="RefSeq" id="WP_230609368.1">
    <property type="nucleotide sequence ID" value="NZ_JAJNAG010000016.1"/>
</dbReference>